<proteinExistence type="predicted"/>
<feature type="compositionally biased region" description="Polar residues" evidence="1">
    <location>
        <begin position="392"/>
        <end position="458"/>
    </location>
</feature>
<evidence type="ECO:0000313" key="2">
    <source>
        <dbReference type="EMBL" id="KAF9496979.1"/>
    </source>
</evidence>
<gene>
    <name evidence="2" type="ORF">BDN71DRAFT_1588572</name>
</gene>
<evidence type="ECO:0000313" key="3">
    <source>
        <dbReference type="Proteomes" id="UP000807025"/>
    </source>
</evidence>
<protein>
    <submittedName>
        <fullName evidence="2">Uncharacterized protein</fullName>
    </submittedName>
</protein>
<dbReference type="Proteomes" id="UP000807025">
    <property type="component" value="Unassembled WGS sequence"/>
</dbReference>
<feature type="compositionally biased region" description="Basic and acidic residues" evidence="1">
    <location>
        <begin position="14"/>
        <end position="24"/>
    </location>
</feature>
<accession>A0A9P6A372</accession>
<dbReference type="AlphaFoldDB" id="A0A9P6A372"/>
<comment type="caution">
    <text evidence="2">The sequence shown here is derived from an EMBL/GenBank/DDBJ whole genome shotgun (WGS) entry which is preliminary data.</text>
</comment>
<feature type="compositionally biased region" description="Polar residues" evidence="1">
    <location>
        <begin position="342"/>
        <end position="360"/>
    </location>
</feature>
<feature type="region of interest" description="Disordered" evidence="1">
    <location>
        <begin position="1"/>
        <end position="45"/>
    </location>
</feature>
<sequence length="540" mass="59462">MDAFLFPNTPVNNHRRDREYDSTPRLHTSSQYASEYDLRPSRPNNVKNPSWNEIIRNATHESLMGSGNIAYIKLADELRVSQANLEAQMIIANTFQTMLTAHTNTSNEGNLHILDTEPCLPREKCGVKFFTSREWTHYVEQQGNIGLAVKKTDFLEKLGGGPVDEARAAEFSKRATEIFTHLWRYKHDPITWGKKSHLVGIFFAASMRKHFVEFQLCEGDWKAEAYATLKYCDFTRNRRDNGSLLKSHPSVKREGDPVLPRTHKKAKKSHKSTRPVVKVKLEPSECIDLTADDDSHGGQKTSEPSGLVPTSFPRADSMDLSFPSSPLPQSPPSARNRPVPATMSTMSFPQQIIPSTSTSIPRDPDPAPPKHRKCINPLSGLVVPKRPILPEASTSRSHTAPSSAASVPTLPPSTDLQSPSSSTLSVEQATGSALPTPTASVATSAQSPTNATSAQSATDAMPPGIDLTIFPIASPLLPGSKKHTILKPSDKKTARNLYAQDYLSAYPRTTTTQFKEVWDNLVPISVKKTYKDLASAEKTS</sequence>
<dbReference type="EMBL" id="MU154547">
    <property type="protein sequence ID" value="KAF9496979.1"/>
    <property type="molecule type" value="Genomic_DNA"/>
</dbReference>
<evidence type="ECO:0000256" key="1">
    <source>
        <dbReference type="SAM" id="MobiDB-lite"/>
    </source>
</evidence>
<dbReference type="OrthoDB" id="2942852at2759"/>
<keyword evidence="3" id="KW-1185">Reference proteome</keyword>
<organism evidence="2 3">
    <name type="scientific">Pleurotus eryngii</name>
    <name type="common">Boletus of the steppes</name>
    <dbReference type="NCBI Taxonomy" id="5323"/>
    <lineage>
        <taxon>Eukaryota</taxon>
        <taxon>Fungi</taxon>
        <taxon>Dikarya</taxon>
        <taxon>Basidiomycota</taxon>
        <taxon>Agaricomycotina</taxon>
        <taxon>Agaricomycetes</taxon>
        <taxon>Agaricomycetidae</taxon>
        <taxon>Agaricales</taxon>
        <taxon>Pleurotineae</taxon>
        <taxon>Pleurotaceae</taxon>
        <taxon>Pleurotus</taxon>
    </lineage>
</organism>
<feature type="region of interest" description="Disordered" evidence="1">
    <location>
        <begin position="242"/>
        <end position="379"/>
    </location>
</feature>
<reference evidence="2" key="1">
    <citation type="submission" date="2020-11" db="EMBL/GenBank/DDBJ databases">
        <authorList>
            <consortium name="DOE Joint Genome Institute"/>
            <person name="Ahrendt S."/>
            <person name="Riley R."/>
            <person name="Andreopoulos W."/>
            <person name="Labutti K."/>
            <person name="Pangilinan J."/>
            <person name="Ruiz-Duenas F.J."/>
            <person name="Barrasa J.M."/>
            <person name="Sanchez-Garcia M."/>
            <person name="Camarero S."/>
            <person name="Miyauchi S."/>
            <person name="Serrano A."/>
            <person name="Linde D."/>
            <person name="Babiker R."/>
            <person name="Drula E."/>
            <person name="Ayuso-Fernandez I."/>
            <person name="Pacheco R."/>
            <person name="Padilla G."/>
            <person name="Ferreira P."/>
            <person name="Barriuso J."/>
            <person name="Kellner H."/>
            <person name="Castanera R."/>
            <person name="Alfaro M."/>
            <person name="Ramirez L."/>
            <person name="Pisabarro A.G."/>
            <person name="Kuo A."/>
            <person name="Tritt A."/>
            <person name="Lipzen A."/>
            <person name="He G."/>
            <person name="Yan M."/>
            <person name="Ng V."/>
            <person name="Cullen D."/>
            <person name="Martin F."/>
            <person name="Rosso M.-N."/>
            <person name="Henrissat B."/>
            <person name="Hibbett D."/>
            <person name="Martinez A.T."/>
            <person name="Grigoriev I.V."/>
        </authorList>
    </citation>
    <scope>NUCLEOTIDE SEQUENCE</scope>
    <source>
        <strain evidence="2">ATCC 90797</strain>
    </source>
</reference>
<feature type="compositionally biased region" description="Basic residues" evidence="1">
    <location>
        <begin position="261"/>
        <end position="273"/>
    </location>
</feature>
<name>A0A9P6A372_PLEER</name>
<feature type="region of interest" description="Disordered" evidence="1">
    <location>
        <begin position="392"/>
        <end position="460"/>
    </location>
</feature>